<evidence type="ECO:0000313" key="1">
    <source>
        <dbReference type="EMBL" id="KAI9911391.1"/>
    </source>
</evidence>
<protein>
    <submittedName>
        <fullName evidence="1">Uncharacterized protein</fullName>
    </submittedName>
</protein>
<gene>
    <name evidence="1" type="ORF">PsorP6_008966</name>
</gene>
<keyword evidence="2" id="KW-1185">Reference proteome</keyword>
<evidence type="ECO:0000313" key="2">
    <source>
        <dbReference type="Proteomes" id="UP001163321"/>
    </source>
</evidence>
<proteinExistence type="predicted"/>
<organism evidence="1 2">
    <name type="scientific">Peronosclerospora sorghi</name>
    <dbReference type="NCBI Taxonomy" id="230839"/>
    <lineage>
        <taxon>Eukaryota</taxon>
        <taxon>Sar</taxon>
        <taxon>Stramenopiles</taxon>
        <taxon>Oomycota</taxon>
        <taxon>Peronosporomycetes</taxon>
        <taxon>Peronosporales</taxon>
        <taxon>Peronosporaceae</taxon>
        <taxon>Peronosclerospora</taxon>
    </lineage>
</organism>
<accession>A0ACC0W0Z2</accession>
<dbReference type="Proteomes" id="UP001163321">
    <property type="component" value="Chromosome 5"/>
</dbReference>
<comment type="caution">
    <text evidence="1">The sequence shown here is derived from an EMBL/GenBank/DDBJ whole genome shotgun (WGS) entry which is preliminary data.</text>
</comment>
<sequence length="350" mass="39860">MQQLTSFYHLRRALCMALSLINQTRQVVIAASPRAIGGKEEIAGEEPASWWKDTASVEFSRQDVLLLALIALCALRLLVFTVRATYQLLKLPMKWYKALKNKASREFEVVNVDTSLGSSIQQLATIRFCHRQLLSVVEKVKCEMREGQNEDIQQIVASLMCHHKNKKEVTLAEVLTMLHEIKTNDSTLMVSDIEEHLADIKDSVEDEEALDVGILEARAQLQDIYALFIQIRTSIIRRRVQQQQDRYKQQESDCHQRQLSSCNDPTNEISRNLKELTKELPQGFTADMFTSLGNAMHKNVAPSPAVRPEIIPTSDRMRARMARTLSVQELKKQLPGNKQPKIRAGKHSTE</sequence>
<name>A0ACC0W0Z2_9STRA</name>
<reference evidence="1 2" key="1">
    <citation type="journal article" date="2022" name="bioRxiv">
        <title>The genome of the oomycete Peronosclerospora sorghi, a cosmopolitan pathogen of maize and sorghum, is inflated with dispersed pseudogenes.</title>
        <authorList>
            <person name="Fletcher K."/>
            <person name="Martin F."/>
            <person name="Isakeit T."/>
            <person name="Cavanaugh K."/>
            <person name="Magill C."/>
            <person name="Michelmore R."/>
        </authorList>
    </citation>
    <scope>NUCLEOTIDE SEQUENCE [LARGE SCALE GENOMIC DNA]</scope>
    <source>
        <strain evidence="1">P6</strain>
    </source>
</reference>
<dbReference type="EMBL" id="CM047584">
    <property type="protein sequence ID" value="KAI9911391.1"/>
    <property type="molecule type" value="Genomic_DNA"/>
</dbReference>